<feature type="region of interest" description="Disordered" evidence="1">
    <location>
        <begin position="92"/>
        <end position="112"/>
    </location>
</feature>
<evidence type="ECO:0000313" key="3">
    <source>
        <dbReference type="Proteomes" id="UP001559623"/>
    </source>
</evidence>
<dbReference type="RefSeq" id="WP_368846831.1">
    <property type="nucleotide sequence ID" value="NZ_CP194411.1"/>
</dbReference>
<feature type="compositionally biased region" description="Polar residues" evidence="1">
    <location>
        <begin position="95"/>
        <end position="104"/>
    </location>
</feature>
<evidence type="ECO:0000313" key="2">
    <source>
        <dbReference type="EMBL" id="MEX5285103.1"/>
    </source>
</evidence>
<accession>A0ABV3X6I9</accession>
<comment type="caution">
    <text evidence="2">The sequence shown here is derived from an EMBL/GenBank/DDBJ whole genome shotgun (WGS) entry which is preliminary data.</text>
</comment>
<proteinExistence type="predicted"/>
<evidence type="ECO:0000256" key="1">
    <source>
        <dbReference type="SAM" id="MobiDB-lite"/>
    </source>
</evidence>
<gene>
    <name evidence="2" type="ORF">QCO44_05550</name>
</gene>
<keyword evidence="3" id="KW-1185">Reference proteome</keyword>
<reference evidence="2 3" key="1">
    <citation type="submission" date="2023-04" db="EMBL/GenBank/DDBJ databases">
        <title>Genome Sequence of Selenomonas sputigena ATCC 33150.</title>
        <authorList>
            <person name="Miller D.P."/>
            <person name="Anvari S."/>
            <person name="Polson S.W."/>
            <person name="Macdonald M."/>
            <person name="Mcdowell J.V."/>
        </authorList>
    </citation>
    <scope>NUCLEOTIDE SEQUENCE [LARGE SCALE GENOMIC DNA]</scope>
    <source>
        <strain evidence="2 3">ATCC 33150</strain>
    </source>
</reference>
<name>A0ABV3X6I9_9FIRM</name>
<evidence type="ECO:0008006" key="4">
    <source>
        <dbReference type="Google" id="ProtNLM"/>
    </source>
</evidence>
<organism evidence="2 3">
    <name type="scientific">Selenomonas sputigena</name>
    <dbReference type="NCBI Taxonomy" id="69823"/>
    <lineage>
        <taxon>Bacteria</taxon>
        <taxon>Bacillati</taxon>
        <taxon>Bacillota</taxon>
        <taxon>Negativicutes</taxon>
        <taxon>Selenomonadales</taxon>
        <taxon>Selenomonadaceae</taxon>
        <taxon>Selenomonas</taxon>
    </lineage>
</organism>
<protein>
    <recommendedName>
        <fullName evidence="4">Type II secretion system protein GspC N-terminal domain-containing protein</fullName>
    </recommendedName>
</protein>
<sequence>MIHREWEGKFLSAELPAAGEAAGMASMPEAGETAHGGKRSGLAALREGVCRAGNFLFSGGSRRAVLLLTLLLGLLVWLFADLSEREATERAAVTSAESVPSSGAAQGPEETHRVSALGDPFCLLHTRDADDLAALAALGGVREQQGNTPAAGDSARRGIGQTGKVDISQAQGGTGGAGNGVEAKPGSVVDPSNAMVARGVITSNAGRVLLMSFEGQDFFLAEGEEKHGVLLHSLDEGTAVVLVNGRLYTLPLPR</sequence>
<dbReference type="Proteomes" id="UP001559623">
    <property type="component" value="Unassembled WGS sequence"/>
</dbReference>
<dbReference type="EMBL" id="JARVLH010000003">
    <property type="protein sequence ID" value="MEX5285103.1"/>
    <property type="molecule type" value="Genomic_DNA"/>
</dbReference>